<keyword evidence="6 7" id="KW-0472">Membrane</keyword>
<sequence>MKRFMTTGYNASSFQLATLMLRLGAGVLMIPTYGYGKWVNFAAKNGSFYDFMGLGGPVSMGLAIFAELFCSALLVLGLFTRLATMPLIVAMLVVISVHDWQLFDKHELAPAFLTMHLAILLLGPGRYSLDAWIAGRPKHR</sequence>
<feature type="transmembrane region" description="Helical" evidence="7">
    <location>
        <begin position="109"/>
        <end position="129"/>
    </location>
</feature>
<evidence type="ECO:0000313" key="8">
    <source>
        <dbReference type="EMBL" id="SKB57896.1"/>
    </source>
</evidence>
<comment type="subcellular location">
    <subcellularLocation>
        <location evidence="1">Cell membrane</location>
        <topology evidence="1">Multi-pass membrane protein</topology>
    </subcellularLocation>
</comment>
<accession>A0A1T5CEY3</accession>
<evidence type="ECO:0000256" key="2">
    <source>
        <dbReference type="ARBA" id="ARBA00006679"/>
    </source>
</evidence>
<feature type="transmembrane region" description="Helical" evidence="7">
    <location>
        <begin position="54"/>
        <end position="76"/>
    </location>
</feature>
<keyword evidence="9" id="KW-1185">Reference proteome</keyword>
<dbReference type="InterPro" id="IPR051907">
    <property type="entry name" value="DoxX-like_oxidoreductase"/>
</dbReference>
<dbReference type="OrthoDB" id="9813193at2"/>
<keyword evidence="3" id="KW-1003">Cell membrane</keyword>
<evidence type="ECO:0000256" key="7">
    <source>
        <dbReference type="SAM" id="Phobius"/>
    </source>
</evidence>
<proteinExistence type="inferred from homology"/>
<organism evidence="8 9">
    <name type="scientific">Parapedobacter luteus</name>
    <dbReference type="NCBI Taxonomy" id="623280"/>
    <lineage>
        <taxon>Bacteria</taxon>
        <taxon>Pseudomonadati</taxon>
        <taxon>Bacteroidota</taxon>
        <taxon>Sphingobacteriia</taxon>
        <taxon>Sphingobacteriales</taxon>
        <taxon>Sphingobacteriaceae</taxon>
        <taxon>Parapedobacter</taxon>
    </lineage>
</organism>
<feature type="transmembrane region" description="Helical" evidence="7">
    <location>
        <begin position="12"/>
        <end position="34"/>
    </location>
</feature>
<dbReference type="InterPro" id="IPR032808">
    <property type="entry name" value="DoxX"/>
</dbReference>
<gene>
    <name evidence="8" type="ORF">SAMN05660226_02154</name>
</gene>
<dbReference type="EMBL" id="FUYS01000004">
    <property type="protein sequence ID" value="SKB57896.1"/>
    <property type="molecule type" value="Genomic_DNA"/>
</dbReference>
<evidence type="ECO:0000256" key="4">
    <source>
        <dbReference type="ARBA" id="ARBA00022692"/>
    </source>
</evidence>
<dbReference type="Pfam" id="PF07681">
    <property type="entry name" value="DoxX"/>
    <property type="match status" value="1"/>
</dbReference>
<dbReference type="GO" id="GO:0005886">
    <property type="term" value="C:plasma membrane"/>
    <property type="evidence" value="ECO:0007669"/>
    <property type="project" value="UniProtKB-SubCell"/>
</dbReference>
<name>A0A1T5CEY3_9SPHI</name>
<evidence type="ECO:0000256" key="1">
    <source>
        <dbReference type="ARBA" id="ARBA00004651"/>
    </source>
</evidence>
<evidence type="ECO:0000313" key="9">
    <source>
        <dbReference type="Proteomes" id="UP000190541"/>
    </source>
</evidence>
<protein>
    <submittedName>
        <fullName evidence="8">Putative oxidoreductase</fullName>
    </submittedName>
</protein>
<keyword evidence="4 7" id="KW-0812">Transmembrane</keyword>
<reference evidence="8 9" key="1">
    <citation type="submission" date="2017-02" db="EMBL/GenBank/DDBJ databases">
        <authorList>
            <person name="Peterson S.W."/>
        </authorList>
    </citation>
    <scope>NUCLEOTIDE SEQUENCE [LARGE SCALE GENOMIC DNA]</scope>
    <source>
        <strain evidence="8 9">DSM 22899</strain>
    </source>
</reference>
<evidence type="ECO:0000256" key="3">
    <source>
        <dbReference type="ARBA" id="ARBA00022475"/>
    </source>
</evidence>
<evidence type="ECO:0000256" key="6">
    <source>
        <dbReference type="ARBA" id="ARBA00023136"/>
    </source>
</evidence>
<dbReference type="PANTHER" id="PTHR33452:SF1">
    <property type="entry name" value="INNER MEMBRANE PROTEIN YPHA-RELATED"/>
    <property type="match status" value="1"/>
</dbReference>
<dbReference type="AlphaFoldDB" id="A0A1T5CEY3"/>
<comment type="similarity">
    <text evidence="2">Belongs to the DoxX family.</text>
</comment>
<dbReference type="Proteomes" id="UP000190541">
    <property type="component" value="Unassembled WGS sequence"/>
</dbReference>
<keyword evidence="5 7" id="KW-1133">Transmembrane helix</keyword>
<feature type="transmembrane region" description="Helical" evidence="7">
    <location>
        <begin position="83"/>
        <end position="103"/>
    </location>
</feature>
<evidence type="ECO:0000256" key="5">
    <source>
        <dbReference type="ARBA" id="ARBA00022989"/>
    </source>
</evidence>
<dbReference type="PANTHER" id="PTHR33452">
    <property type="entry name" value="OXIDOREDUCTASE CATD-RELATED"/>
    <property type="match status" value="1"/>
</dbReference>